<proteinExistence type="predicted"/>
<keyword evidence="1" id="KW-0175">Coiled coil</keyword>
<dbReference type="InterPro" id="IPR001650">
    <property type="entry name" value="Helicase_C-like"/>
</dbReference>
<feature type="coiled-coil region" evidence="1">
    <location>
        <begin position="2613"/>
        <end position="2661"/>
    </location>
</feature>
<dbReference type="InterPro" id="IPR027417">
    <property type="entry name" value="P-loop_NTPase"/>
</dbReference>
<feature type="region of interest" description="Disordered" evidence="2">
    <location>
        <begin position="907"/>
        <end position="944"/>
    </location>
</feature>
<dbReference type="InterPro" id="IPR052933">
    <property type="entry name" value="DNA_Protect_Modify"/>
</dbReference>
<dbReference type="InterPro" id="IPR014001">
    <property type="entry name" value="Helicase_ATP-bd"/>
</dbReference>
<dbReference type="RefSeq" id="WP_052237238.1">
    <property type="nucleotide sequence ID" value="NZ_CP019962.1"/>
</dbReference>
<reference evidence="5" key="1">
    <citation type="journal article" date="2017" name="Sci. Rep.">
        <title>Determination of the Genome and Primary Transcriptome of Syngas Fermenting Eubacterium limosum ATCC 8486.</title>
        <authorList>
            <person name="Song Y."/>
            <person name="Shin J."/>
            <person name="Jeong Y."/>
            <person name="Jin S."/>
            <person name="Lee J.K."/>
            <person name="Kim D.R."/>
            <person name="Kim S.C."/>
            <person name="Cho S."/>
            <person name="Cho B.K."/>
        </authorList>
    </citation>
    <scope>NUCLEOTIDE SEQUENCE [LARGE SCALE GENOMIC DNA]</scope>
    <source>
        <strain evidence="5">ATCC 8486</strain>
    </source>
</reference>
<feature type="region of interest" description="Disordered" evidence="2">
    <location>
        <begin position="254"/>
        <end position="301"/>
    </location>
</feature>
<dbReference type="Pfam" id="PF21849">
    <property type="entry name" value="DUF6908"/>
    <property type="match status" value="1"/>
</dbReference>
<dbReference type="PANTHER" id="PTHR41313:SF1">
    <property type="entry name" value="DNA METHYLASE ADENINE-SPECIFIC DOMAIN-CONTAINING PROTEIN"/>
    <property type="match status" value="1"/>
</dbReference>
<feature type="compositionally biased region" description="Basic and acidic residues" evidence="2">
    <location>
        <begin position="934"/>
        <end position="943"/>
    </location>
</feature>
<dbReference type="SUPFAM" id="SSF53335">
    <property type="entry name" value="S-adenosyl-L-methionine-dependent methyltransferases"/>
    <property type="match status" value="1"/>
</dbReference>
<feature type="compositionally biased region" description="Basic and acidic residues" evidence="2">
    <location>
        <begin position="255"/>
        <end position="264"/>
    </location>
</feature>
<dbReference type="PANTHER" id="PTHR41313">
    <property type="entry name" value="ADENINE-SPECIFIC METHYLTRANSFERASE"/>
    <property type="match status" value="1"/>
</dbReference>
<dbReference type="PROSITE" id="PS51194">
    <property type="entry name" value="HELICASE_CTER"/>
    <property type="match status" value="1"/>
</dbReference>
<protein>
    <recommendedName>
        <fullName evidence="3">Helicase C-terminal domain-containing protein</fullName>
    </recommendedName>
</protein>
<dbReference type="InterPro" id="IPR054203">
    <property type="entry name" value="DUF6908"/>
</dbReference>
<dbReference type="KEGG" id="elim:B2M23_16460"/>
<feature type="coiled-coil region" evidence="1">
    <location>
        <begin position="716"/>
        <end position="750"/>
    </location>
</feature>
<dbReference type="Proteomes" id="UP000192391">
    <property type="component" value="Chromosome"/>
</dbReference>
<organism evidence="4 5">
    <name type="scientific">Eubacterium limosum</name>
    <dbReference type="NCBI Taxonomy" id="1736"/>
    <lineage>
        <taxon>Bacteria</taxon>
        <taxon>Bacillati</taxon>
        <taxon>Bacillota</taxon>
        <taxon>Clostridia</taxon>
        <taxon>Eubacteriales</taxon>
        <taxon>Eubacteriaceae</taxon>
        <taxon>Eubacterium</taxon>
    </lineage>
</organism>
<feature type="compositionally biased region" description="Polar residues" evidence="2">
    <location>
        <begin position="1087"/>
        <end position="1107"/>
    </location>
</feature>
<name>A0AAC9QWZ9_EUBLI</name>
<dbReference type="CDD" id="cd02440">
    <property type="entry name" value="AdoMet_MTases"/>
    <property type="match status" value="1"/>
</dbReference>
<gene>
    <name evidence="4" type="ORF">B2M23_16460</name>
</gene>
<evidence type="ECO:0000313" key="5">
    <source>
        <dbReference type="Proteomes" id="UP000192391"/>
    </source>
</evidence>
<feature type="compositionally biased region" description="Basic and acidic residues" evidence="2">
    <location>
        <begin position="697"/>
        <end position="712"/>
    </location>
</feature>
<dbReference type="SMART" id="SM00487">
    <property type="entry name" value="DEXDc"/>
    <property type="match status" value="1"/>
</dbReference>
<feature type="compositionally biased region" description="Acidic residues" evidence="2">
    <location>
        <begin position="1045"/>
        <end position="1054"/>
    </location>
</feature>
<feature type="domain" description="Helicase C-terminal" evidence="3">
    <location>
        <begin position="2265"/>
        <end position="2441"/>
    </location>
</feature>
<evidence type="ECO:0000256" key="1">
    <source>
        <dbReference type="SAM" id="Coils"/>
    </source>
</evidence>
<feature type="region of interest" description="Disordered" evidence="2">
    <location>
        <begin position="1044"/>
        <end position="1122"/>
    </location>
</feature>
<dbReference type="EMBL" id="CP019962">
    <property type="protein sequence ID" value="ARD67026.1"/>
    <property type="molecule type" value="Genomic_DNA"/>
</dbReference>
<evidence type="ECO:0000256" key="2">
    <source>
        <dbReference type="SAM" id="MobiDB-lite"/>
    </source>
</evidence>
<accession>A0AAC9QWZ9</accession>
<dbReference type="Gene3D" id="3.40.50.300">
    <property type="entry name" value="P-loop containing nucleotide triphosphate hydrolases"/>
    <property type="match status" value="2"/>
</dbReference>
<sequence>MKYYEALEIYNDICKKVIESPEEWMQFLDASQGIYKYSFKEQLMIAAQRPDATAVADIAFWNKKMGRYVKKNSTGIAVFTEKTDSNQKLRYVYDRSDTERSWYGGHEVHPWQVEKTEDYAMIADAIVNATGIEVPNESAIEDVFYYVTAATVSDQEDVDELVDSTALKGSELSKKEKNDQSSCLSALIVASAAYLMIGRCGLDPRAYISREEFKEVSLLTSKSALINFGNIYTDYAQSILQFVEKESNKLAIKHRRDEAEKTTEAEEIPQAESETNPPVHEPDVEDQKEENTLEEITPGVPVEVEVHGKPDQKQLTLFEPLPSIEEQRGTLATEAPKAADISEGLMTDALINRVLMSAGGGRGAADRRLEIAAYWQKGHSINDFAAFLEDKIGIAGQGFQFDGKKLCAWYDSNGLRLSYFPSAVENPMKTLTWTEIASRTDRLIRTGAYLSSEEVDAIRQHELKRIGEEIYFVFRDTIADMHKDIFNDLAPYSGAPEHFVYFEKMLSSPQGVNQLLAVLKSDIDKIKTGEIKLRSRLVYTPESIMAELEDLLKDPKEIQKTEKVSLLYENFITQDEVDYALKEGGNVEGSFKRIYNHFSQHKKDAKDDSAFLAKEYGEGGTFGRKTIENIHYAPSKGIEIAKRLPNGQKIELNINYRQVAKRIRYLIEHNLFQTPEPQRSVMPAEPTEQQEPAGNSDENHGEYDQPAERFETPDPETDIEAIKEELSQVIEEIKDERAAEQALHTELIDKYGQTNGQAKTLFDQFQSLFPEFLDNDCLYERRETENDAFMPLVLEKIAYDTSYNTFVMTHYYRQNGDLVTDPEIVYLFDVEKKALVPLTYENGGLGIYQSVIEEGEINEGLVHSLQQFSSSWLDNISEQGYQPVKRVVNREGEEVTIDFTEAEVIPEDAEEGQETDEAAFSNAAEISKLPTEPGEIKEERDSPTHPIRRFMRTWGLENCTTFESLEIMMQHHQPGKQDMDDRGELSNLMNRAQQDYAQTANADVAALSWIKYRNAFRQAFYELADDICQGKATEKVTIGFTEAEIIPEDAEEESATDRAAFSFDQKKENTEESPQETGWTPKFEVSQGGSNDEPQNRQSDVTPQQGENFIIGPDTGDSHFNPTERIRKNIAAIQMLKQIEAEGRMADDDEKAVINAYVGWGGLADIFDHRKQTWKEEKEALKSMLSPSEYAAAEGSILNAHYTDPGIISAMYEAVQLFGFSIGNVLEPACGTGRFIGTMPMALRESKVYGVELDELSGRMAKALYPKAEITINGFENTHYPINFFDLAIGNVPFGNYKVADTKYDKLNFQIHDYFIAKTLDLVRPGGIIAFITSKGTMDKQNSSVRQYIARRAELIGAVRLPNNAFSGANTKVTADVLFFQKLESMRDLNAIDWIDLKEDENGLKYNAYFVDHPEYVVGEMVEISGPYGSELACQAAKGSDTIQNVRDVIFDMAVSHRNIYENRTMAEATQDQDVIPATPDVRNFTYTMVNGSIYYRNNSVLIEQEVTGTKAERIEHLIEVRDAVYRLIDAEVSGESPRLIKEYQNELNRIYDHFAKKYGRIGRQANKLAFSEDCTYPMLLSLEVNDGEGNFLRKADIFSKITIRKKQEIDHADNPVDALSISLAEKGGVDFEYMQQLTGEDEGTLQSGLKGFIFKNPESDAWESADAYLSGNIRQKLSAAQAAVEKGEETYLENVEALKKVMPEPLKASEISIVMGSTWVDKKYYEQFLFELLQPAERIKEKIELFYSEETGSWQILGKNLDFGNILSLRTYGTERVNAYYLFESCMNLKDAKIYDLVDNKRVVNQDETVLANNKQKLIREAFKDWIYEDFDRREDLVNTYNQLFNNNRPREYDGSNLPCVGLNPDIMLRQNQLDVAARIIYGENTGVFHCVGAGKTLASIVGIMESHRLGLTHKALFVVPNHLIEQWSIEFMRAYPASRILVSTKKDFQPINRKVFCSKIATGNWDAVIIGQSQFEKIPVSFERQERLLNEQIDAIDLEIDFSENQYTKKQLIAARKRVEASLKKLTDQSKKDQVINFEQLGIDALVVDEAQRYKNLFTYSKMGDVAGINQTDSKRASDMLMKCQYMDEITGGRGITFLTGTPVSNSISELHTMMRYLQADLLRELRMESFDSWASVFTEKVTKMELAPQGGNNFRMKSRLGKYNNLPELISFFKNSADIKTPDMLNLPVPMVHFENIVLKPSPAQKALVESLGARADRVHAGAVDRSEDNFLKITSDGRKAALDIRLFDPDLPEDEYSKAQAIAQNVFKIWSETDGAQLVFCDLSTPKPDHFNVYDDIKSKLIRLGIPEKEIAFIHDAGTDKQKTALFKKVRKADVRVLMGSTEKMGAGMNAQDKLIALHHADCPWRPADLEQQEGRIVRQGNQYEEVNVYRYITEGTFDAYSWQVIEQKQQFISQIMTSRSPARSIEDVDLQTLNYAEIKALATSNPLVKEKMELEIRLTELNTMKAAYRNQKYEMEHNLAKVYPKRQTALTARQKNIERDHGLFLEQKVSMGSKFKLNVNGHDYFNPEEAGKAFQKAHYELLGVGQLEKKIAEYCGLDIYVKYDFEAEKREMTIRTKHGSFYKYDFGRSAAAAITALDKVDDFFVDQKKEINDAMVSLEKQIEDASQLLDTPFGYEEELEEKNERLKEVMIELFDNEVNNKEIEDIRFSSIEDSEEER</sequence>
<evidence type="ECO:0000313" key="4">
    <source>
        <dbReference type="EMBL" id="ARD67026.1"/>
    </source>
</evidence>
<evidence type="ECO:0000259" key="3">
    <source>
        <dbReference type="PROSITE" id="PS51194"/>
    </source>
</evidence>
<dbReference type="SUPFAM" id="SSF52540">
    <property type="entry name" value="P-loop containing nucleoside triphosphate hydrolases"/>
    <property type="match status" value="2"/>
</dbReference>
<feature type="region of interest" description="Disordered" evidence="2">
    <location>
        <begin position="674"/>
        <end position="715"/>
    </location>
</feature>
<feature type="compositionally biased region" description="Acidic residues" evidence="2">
    <location>
        <begin position="907"/>
        <end position="917"/>
    </location>
</feature>
<dbReference type="InterPro" id="IPR029063">
    <property type="entry name" value="SAM-dependent_MTases_sf"/>
</dbReference>
<dbReference type="Gene3D" id="3.40.50.150">
    <property type="entry name" value="Vaccinia Virus protein VP39"/>
    <property type="match status" value="1"/>
</dbReference>